<keyword evidence="3" id="KW-1185">Reference proteome</keyword>
<name>A0A347WNQ4_9LACT</name>
<feature type="transmembrane region" description="Helical" evidence="1">
    <location>
        <begin position="184"/>
        <end position="204"/>
    </location>
</feature>
<proteinExistence type="predicted"/>
<dbReference type="KEGG" id="abae:CL176_04860"/>
<evidence type="ECO:0000313" key="3">
    <source>
        <dbReference type="Proteomes" id="UP000263232"/>
    </source>
</evidence>
<dbReference type="OrthoDB" id="2067794at2"/>
<dbReference type="Gene3D" id="3.10.310.50">
    <property type="match status" value="1"/>
</dbReference>
<keyword evidence="1" id="KW-0472">Membrane</keyword>
<gene>
    <name evidence="2" type="ORF">CL176_04860</name>
</gene>
<protein>
    <recommendedName>
        <fullName evidence="4">TPM domain-containing protein</fullName>
    </recommendedName>
</protein>
<sequence>MVISGVFFSSSGYSGNNNSQHETNQITTSTVEREPLPAGAVNETAYYTDAAGWVESRSELEQGLKYFYQKTGVQPHVYIATDLNGSKTRDMADVRDFAEAKYDELFTDEAHVLLLFYEPYESEYKTYYVSGSQAKQVFDDEAGDILLDYIDRNYYNMDLNTSQFFSQSFRQAADRMMEVTQSPWVNVWLVVGVLAIIIVLFIWWRKRAAQQEAEAKRTEEILSRPIETFGSDVSELEKKYQDSEDTQ</sequence>
<organism evidence="2 3">
    <name type="scientific">Suicoccus acidiformans</name>
    <dbReference type="NCBI Taxonomy" id="2036206"/>
    <lineage>
        <taxon>Bacteria</taxon>
        <taxon>Bacillati</taxon>
        <taxon>Bacillota</taxon>
        <taxon>Bacilli</taxon>
        <taxon>Lactobacillales</taxon>
        <taxon>Aerococcaceae</taxon>
        <taxon>Suicoccus</taxon>
    </lineage>
</organism>
<evidence type="ECO:0008006" key="4">
    <source>
        <dbReference type="Google" id="ProtNLM"/>
    </source>
</evidence>
<dbReference type="Proteomes" id="UP000263232">
    <property type="component" value="Chromosome"/>
</dbReference>
<dbReference type="EMBL" id="CP023434">
    <property type="protein sequence ID" value="AXY26711.1"/>
    <property type="molecule type" value="Genomic_DNA"/>
</dbReference>
<keyword evidence="1" id="KW-0812">Transmembrane</keyword>
<keyword evidence="1" id="KW-1133">Transmembrane helix</keyword>
<reference evidence="2 3" key="1">
    <citation type="submission" date="2017-09" db="EMBL/GenBank/DDBJ databases">
        <title>Complete genome sequence of Oxytococcus suis strain ZY16052.</title>
        <authorList>
            <person name="Li F."/>
        </authorList>
    </citation>
    <scope>NUCLEOTIDE SEQUENCE [LARGE SCALE GENOMIC DNA]</scope>
    <source>
        <strain evidence="2 3">ZY16052</strain>
    </source>
</reference>
<accession>A0A347WNQ4</accession>
<evidence type="ECO:0000313" key="2">
    <source>
        <dbReference type="EMBL" id="AXY26711.1"/>
    </source>
</evidence>
<dbReference type="AlphaFoldDB" id="A0A347WNQ4"/>
<evidence type="ECO:0000256" key="1">
    <source>
        <dbReference type="SAM" id="Phobius"/>
    </source>
</evidence>